<evidence type="ECO:0000313" key="3">
    <source>
        <dbReference type="Proteomes" id="UP001500620"/>
    </source>
</evidence>
<dbReference type="Proteomes" id="UP001500620">
    <property type="component" value="Unassembled WGS sequence"/>
</dbReference>
<evidence type="ECO:0000256" key="1">
    <source>
        <dbReference type="SAM" id="MobiDB-lite"/>
    </source>
</evidence>
<comment type="caution">
    <text evidence="2">The sequence shown here is derived from an EMBL/GenBank/DDBJ whole genome shotgun (WGS) entry which is preliminary data.</text>
</comment>
<reference evidence="3" key="1">
    <citation type="journal article" date="2019" name="Int. J. Syst. Evol. Microbiol.">
        <title>The Global Catalogue of Microorganisms (GCM) 10K type strain sequencing project: providing services to taxonomists for standard genome sequencing and annotation.</title>
        <authorList>
            <consortium name="The Broad Institute Genomics Platform"/>
            <consortium name="The Broad Institute Genome Sequencing Center for Infectious Disease"/>
            <person name="Wu L."/>
            <person name="Ma J."/>
        </authorList>
    </citation>
    <scope>NUCLEOTIDE SEQUENCE [LARGE SCALE GENOMIC DNA]</scope>
    <source>
        <strain evidence="3">JCM 17441</strain>
    </source>
</reference>
<accession>A0ABP8DI75</accession>
<feature type="region of interest" description="Disordered" evidence="1">
    <location>
        <begin position="41"/>
        <end position="65"/>
    </location>
</feature>
<keyword evidence="3" id="KW-1185">Reference proteome</keyword>
<evidence type="ECO:0000313" key="2">
    <source>
        <dbReference type="EMBL" id="GAA4256459.1"/>
    </source>
</evidence>
<proteinExistence type="predicted"/>
<name>A0ABP8DI75_9ACTN</name>
<sequence>MASESRAGVIGLARCAVWARYVQGGGLTAELRAFREQLRMQAAERSPGPGAHRVTDSPRVMARDL</sequence>
<feature type="compositionally biased region" description="Basic and acidic residues" evidence="1">
    <location>
        <begin position="53"/>
        <end position="65"/>
    </location>
</feature>
<gene>
    <name evidence="2" type="ORF">GCM10022255_069380</name>
</gene>
<dbReference type="EMBL" id="BAABAT010000024">
    <property type="protein sequence ID" value="GAA4256459.1"/>
    <property type="molecule type" value="Genomic_DNA"/>
</dbReference>
<organism evidence="2 3">
    <name type="scientific">Dactylosporangium darangshiense</name>
    <dbReference type="NCBI Taxonomy" id="579108"/>
    <lineage>
        <taxon>Bacteria</taxon>
        <taxon>Bacillati</taxon>
        <taxon>Actinomycetota</taxon>
        <taxon>Actinomycetes</taxon>
        <taxon>Micromonosporales</taxon>
        <taxon>Micromonosporaceae</taxon>
        <taxon>Dactylosporangium</taxon>
    </lineage>
</organism>
<protein>
    <submittedName>
        <fullName evidence="2">Uncharacterized protein</fullName>
    </submittedName>
</protein>